<gene>
    <name evidence="4" type="ORF">SYV04_36215</name>
</gene>
<dbReference type="EMBL" id="JAXIVS010000016">
    <property type="protein sequence ID" value="MDY7231889.1"/>
    <property type="molecule type" value="Genomic_DNA"/>
</dbReference>
<evidence type="ECO:0000256" key="2">
    <source>
        <dbReference type="SAM" id="SignalP"/>
    </source>
</evidence>
<feature type="region of interest" description="Disordered" evidence="1">
    <location>
        <begin position="57"/>
        <end position="117"/>
    </location>
</feature>
<dbReference type="PROSITE" id="PS51257">
    <property type="entry name" value="PROKAR_LIPOPROTEIN"/>
    <property type="match status" value="1"/>
</dbReference>
<evidence type="ECO:0000256" key="1">
    <source>
        <dbReference type="SAM" id="MobiDB-lite"/>
    </source>
</evidence>
<evidence type="ECO:0000259" key="3">
    <source>
        <dbReference type="Pfam" id="PF19829"/>
    </source>
</evidence>
<name>A0ABU5HEJ4_9BACT</name>
<accession>A0ABU5HEJ4</accession>
<evidence type="ECO:0000313" key="4">
    <source>
        <dbReference type="EMBL" id="MDY7231889.1"/>
    </source>
</evidence>
<feature type="chain" id="PRO_5046315755" evidence="2">
    <location>
        <begin position="21"/>
        <end position="214"/>
    </location>
</feature>
<feature type="compositionally biased region" description="Basic and acidic residues" evidence="1">
    <location>
        <begin position="104"/>
        <end position="113"/>
    </location>
</feature>
<organism evidence="4 5">
    <name type="scientific">Hyalangium rubrum</name>
    <dbReference type="NCBI Taxonomy" id="3103134"/>
    <lineage>
        <taxon>Bacteria</taxon>
        <taxon>Pseudomonadati</taxon>
        <taxon>Myxococcota</taxon>
        <taxon>Myxococcia</taxon>
        <taxon>Myxococcales</taxon>
        <taxon>Cystobacterineae</taxon>
        <taxon>Archangiaceae</taxon>
        <taxon>Hyalangium</taxon>
    </lineage>
</organism>
<dbReference type="InterPro" id="IPR046277">
    <property type="entry name" value="DUF6310"/>
</dbReference>
<dbReference type="RefSeq" id="WP_321550600.1">
    <property type="nucleotide sequence ID" value="NZ_JAXIVS010000016.1"/>
</dbReference>
<sequence length="214" mass="23216">MSFRACSALLLLLVGCAATAPQQPTKQHNQIAVPWAAPLAGPKPIVLPSPVGLTPPVTVMVDPGTQLEPEAAPSPDSSRSNRGPSAPVTAERRPECAPIPVPHRGGDDAHNKCADTFPPNRYPGRDVLVNGKRFDALQVGVRMLWEIKTDRFETYSLFLQNQVLSDQVEEFRDERAIAQACDYGFTVGVSSEAHRAALEERDRTLTIVVTGCPR</sequence>
<comment type="caution">
    <text evidence="4">The sequence shown here is derived from an EMBL/GenBank/DDBJ whole genome shotgun (WGS) entry which is preliminary data.</text>
</comment>
<proteinExistence type="predicted"/>
<evidence type="ECO:0000313" key="5">
    <source>
        <dbReference type="Proteomes" id="UP001291309"/>
    </source>
</evidence>
<reference evidence="4 5" key="1">
    <citation type="submission" date="2023-12" db="EMBL/GenBank/DDBJ databases">
        <title>the genome sequence of Hyalangium sp. s54d21.</title>
        <authorList>
            <person name="Zhang X."/>
        </authorList>
    </citation>
    <scope>NUCLEOTIDE SEQUENCE [LARGE SCALE GENOMIC DNA]</scope>
    <source>
        <strain evidence="5">s54d21</strain>
    </source>
</reference>
<keyword evidence="5" id="KW-1185">Reference proteome</keyword>
<dbReference type="Pfam" id="PF19829">
    <property type="entry name" value="DUF6310"/>
    <property type="match status" value="1"/>
</dbReference>
<keyword evidence="2" id="KW-0732">Signal</keyword>
<dbReference type="Proteomes" id="UP001291309">
    <property type="component" value="Unassembled WGS sequence"/>
</dbReference>
<protein>
    <submittedName>
        <fullName evidence="4">DUF6310 domain-containing protein</fullName>
    </submittedName>
</protein>
<feature type="signal peptide" evidence="2">
    <location>
        <begin position="1"/>
        <end position="20"/>
    </location>
</feature>
<feature type="domain" description="DUF6310" evidence="3">
    <location>
        <begin position="90"/>
        <end position="212"/>
    </location>
</feature>